<dbReference type="InterPro" id="IPR051992">
    <property type="entry name" value="OxStress_Response_Reg"/>
</dbReference>
<reference evidence="3 4" key="1">
    <citation type="journal article" date="2021" name="Commun. Biol.">
        <title>The genome of Shorea leprosula (Dipterocarpaceae) highlights the ecological relevance of drought in aseasonal tropical rainforests.</title>
        <authorList>
            <person name="Ng K.K.S."/>
            <person name="Kobayashi M.J."/>
            <person name="Fawcett J.A."/>
            <person name="Hatakeyama M."/>
            <person name="Paape T."/>
            <person name="Ng C.H."/>
            <person name="Ang C.C."/>
            <person name="Tnah L.H."/>
            <person name="Lee C.T."/>
            <person name="Nishiyama T."/>
            <person name="Sese J."/>
            <person name="O'Brien M.J."/>
            <person name="Copetti D."/>
            <person name="Mohd Noor M.I."/>
            <person name="Ong R.C."/>
            <person name="Putra M."/>
            <person name="Sireger I.Z."/>
            <person name="Indrioko S."/>
            <person name="Kosugi Y."/>
            <person name="Izuno A."/>
            <person name="Isagi Y."/>
            <person name="Lee S.L."/>
            <person name="Shimizu K.K."/>
        </authorList>
    </citation>
    <scope>NUCLEOTIDE SEQUENCE [LARGE SCALE GENOMIC DNA]</scope>
    <source>
        <strain evidence="3">214</strain>
    </source>
</reference>
<proteinExistence type="predicted"/>
<comment type="caution">
    <text evidence="3">The sequence shown here is derived from an EMBL/GenBank/DDBJ whole genome shotgun (WGS) entry which is preliminary data.</text>
</comment>
<accession>A0AAV5IKE2</accession>
<comment type="subcellular location">
    <subcellularLocation>
        <location evidence="1">Nucleus</location>
    </subcellularLocation>
</comment>
<keyword evidence="4" id="KW-1185">Reference proteome</keyword>
<dbReference type="GO" id="GO:0005634">
    <property type="term" value="C:nucleus"/>
    <property type="evidence" value="ECO:0007669"/>
    <property type="project" value="UniProtKB-SubCell"/>
</dbReference>
<gene>
    <name evidence="3" type="ORF">SLEP1_g12397</name>
</gene>
<dbReference type="GO" id="GO:0006950">
    <property type="term" value="P:response to stress"/>
    <property type="evidence" value="ECO:0007669"/>
    <property type="project" value="UniProtKB-ARBA"/>
</dbReference>
<dbReference type="EMBL" id="BPVZ01000014">
    <property type="protein sequence ID" value="GKU99567.1"/>
    <property type="molecule type" value="Genomic_DNA"/>
</dbReference>
<organism evidence="3 4">
    <name type="scientific">Rubroshorea leprosula</name>
    <dbReference type="NCBI Taxonomy" id="152421"/>
    <lineage>
        <taxon>Eukaryota</taxon>
        <taxon>Viridiplantae</taxon>
        <taxon>Streptophyta</taxon>
        <taxon>Embryophyta</taxon>
        <taxon>Tracheophyta</taxon>
        <taxon>Spermatophyta</taxon>
        <taxon>Magnoliopsida</taxon>
        <taxon>eudicotyledons</taxon>
        <taxon>Gunneridae</taxon>
        <taxon>Pentapetalae</taxon>
        <taxon>rosids</taxon>
        <taxon>malvids</taxon>
        <taxon>Malvales</taxon>
        <taxon>Dipterocarpaceae</taxon>
        <taxon>Rubroshorea</taxon>
    </lineage>
</organism>
<dbReference type="PANTHER" id="PTHR33172:SF29">
    <property type="entry name" value="OS06G0559400 PROTEIN"/>
    <property type="match status" value="1"/>
</dbReference>
<evidence type="ECO:0000256" key="2">
    <source>
        <dbReference type="ARBA" id="ARBA00023242"/>
    </source>
</evidence>
<dbReference type="Proteomes" id="UP001054252">
    <property type="component" value="Unassembled WGS sequence"/>
</dbReference>
<evidence type="ECO:0000313" key="3">
    <source>
        <dbReference type="EMBL" id="GKU99567.1"/>
    </source>
</evidence>
<keyword evidence="2" id="KW-0539">Nucleus</keyword>
<protein>
    <submittedName>
        <fullName evidence="3">Uncharacterized protein</fullName>
    </submittedName>
</protein>
<sequence>MEKSASPNQQITSDEKVQQTTIATTSISSSPLEVFILNSSEESDSESSDKNFFMASLSQLLPIKRGLSKYYEEMSRSFFSLSEVKTVEDIPKPEHPFNKKLRMKRRLKKLIKTRACYVRSRL</sequence>
<evidence type="ECO:0000313" key="4">
    <source>
        <dbReference type="Proteomes" id="UP001054252"/>
    </source>
</evidence>
<dbReference type="PANTHER" id="PTHR33172">
    <property type="entry name" value="OS08G0516900 PROTEIN"/>
    <property type="match status" value="1"/>
</dbReference>
<evidence type="ECO:0000256" key="1">
    <source>
        <dbReference type="ARBA" id="ARBA00004123"/>
    </source>
</evidence>
<name>A0AAV5IKE2_9ROSI</name>
<dbReference type="AlphaFoldDB" id="A0AAV5IKE2"/>